<evidence type="ECO:0000256" key="2">
    <source>
        <dbReference type="SAM" id="MobiDB-lite"/>
    </source>
</evidence>
<reference evidence="4 5" key="1">
    <citation type="submission" date="2019-09" db="EMBL/GenBank/DDBJ databases">
        <authorList>
            <person name="Brejova B."/>
        </authorList>
    </citation>
    <scope>NUCLEOTIDE SEQUENCE [LARGE SCALE GENOMIC DNA]</scope>
</reference>
<keyword evidence="5" id="KW-1185">Reference proteome</keyword>
<feature type="region of interest" description="Disordered" evidence="2">
    <location>
        <begin position="1"/>
        <end position="185"/>
    </location>
</feature>
<gene>
    <name evidence="4" type="ORF">SAPINGB_P002967</name>
</gene>
<dbReference type="AlphaFoldDB" id="A0A5E8BHM4"/>
<evidence type="ECO:0000256" key="1">
    <source>
        <dbReference type="ARBA" id="ARBA00010900"/>
    </source>
</evidence>
<dbReference type="PANTHER" id="PTHR23329:SF1">
    <property type="entry name" value="TUFTELIN-INTERACTING PROTEIN 11"/>
    <property type="match status" value="1"/>
</dbReference>
<dbReference type="EMBL" id="CABVLU010000002">
    <property type="protein sequence ID" value="VVT51050.1"/>
    <property type="molecule type" value="Genomic_DNA"/>
</dbReference>
<evidence type="ECO:0000259" key="3">
    <source>
        <dbReference type="PROSITE" id="PS50174"/>
    </source>
</evidence>
<dbReference type="PROSITE" id="PS50174">
    <property type="entry name" value="G_PATCH"/>
    <property type="match status" value="1"/>
</dbReference>
<accession>A0A5E8BHM4</accession>
<dbReference type="InterPro" id="IPR022783">
    <property type="entry name" value="GCFC_dom"/>
</dbReference>
<feature type="compositionally biased region" description="Acidic residues" evidence="2">
    <location>
        <begin position="322"/>
        <end position="332"/>
    </location>
</feature>
<dbReference type="GeneID" id="43581785"/>
<comment type="similarity">
    <text evidence="1">Belongs to the TFP11/STIP family.</text>
</comment>
<dbReference type="GO" id="GO:0000390">
    <property type="term" value="P:spliceosomal complex disassembly"/>
    <property type="evidence" value="ECO:0007669"/>
    <property type="project" value="InterPro"/>
</dbReference>
<dbReference type="PANTHER" id="PTHR23329">
    <property type="entry name" value="TUFTELIN-INTERACTING PROTEIN 11-RELATED"/>
    <property type="match status" value="1"/>
</dbReference>
<dbReference type="SMART" id="SM00443">
    <property type="entry name" value="G_patch"/>
    <property type="match status" value="1"/>
</dbReference>
<feature type="compositionally biased region" description="Basic and acidic residues" evidence="2">
    <location>
        <begin position="229"/>
        <end position="249"/>
    </location>
</feature>
<dbReference type="Proteomes" id="UP000398389">
    <property type="component" value="Unassembled WGS sequence"/>
</dbReference>
<dbReference type="GO" id="GO:0071008">
    <property type="term" value="C:U2-type post-mRNA release spliceosomal complex"/>
    <property type="evidence" value="ECO:0007669"/>
    <property type="project" value="TreeGrafter"/>
</dbReference>
<dbReference type="InterPro" id="IPR000467">
    <property type="entry name" value="G_patch_dom"/>
</dbReference>
<proteinExistence type="inferred from homology"/>
<feature type="domain" description="G-patch" evidence="3">
    <location>
        <begin position="185"/>
        <end position="231"/>
    </location>
</feature>
<feature type="region of interest" description="Disordered" evidence="2">
    <location>
        <begin position="311"/>
        <end position="332"/>
    </location>
</feature>
<feature type="compositionally biased region" description="Basic and acidic residues" evidence="2">
    <location>
        <begin position="29"/>
        <end position="38"/>
    </location>
</feature>
<dbReference type="Pfam" id="PF07842">
    <property type="entry name" value="GCFC"/>
    <property type="match status" value="1"/>
</dbReference>
<feature type="compositionally biased region" description="Pro residues" evidence="2">
    <location>
        <begin position="157"/>
        <end position="177"/>
    </location>
</feature>
<feature type="region of interest" description="Disordered" evidence="2">
    <location>
        <begin position="207"/>
        <end position="281"/>
    </location>
</feature>
<organism evidence="4 5">
    <name type="scientific">Magnusiomyces paraingens</name>
    <dbReference type="NCBI Taxonomy" id="2606893"/>
    <lineage>
        <taxon>Eukaryota</taxon>
        <taxon>Fungi</taxon>
        <taxon>Dikarya</taxon>
        <taxon>Ascomycota</taxon>
        <taxon>Saccharomycotina</taxon>
        <taxon>Dipodascomycetes</taxon>
        <taxon>Dipodascales</taxon>
        <taxon>Dipodascaceae</taxon>
        <taxon>Magnusiomyces</taxon>
    </lineage>
</organism>
<evidence type="ECO:0000313" key="4">
    <source>
        <dbReference type="EMBL" id="VVT51050.1"/>
    </source>
</evidence>
<protein>
    <recommendedName>
        <fullName evidence="3">G-patch domain-containing protein</fullName>
    </recommendedName>
</protein>
<dbReference type="Pfam" id="PF01585">
    <property type="entry name" value="G-patch"/>
    <property type="match status" value="1"/>
</dbReference>
<dbReference type="GO" id="GO:0003676">
    <property type="term" value="F:nucleic acid binding"/>
    <property type="evidence" value="ECO:0007669"/>
    <property type="project" value="InterPro"/>
</dbReference>
<name>A0A5E8BHM4_9ASCO</name>
<feature type="compositionally biased region" description="Polar residues" evidence="2">
    <location>
        <begin position="121"/>
        <end position="147"/>
    </location>
</feature>
<dbReference type="RefSeq" id="XP_031853576.1">
    <property type="nucleotide sequence ID" value="XM_031997685.1"/>
</dbReference>
<feature type="region of interest" description="Disordered" evidence="2">
    <location>
        <begin position="828"/>
        <end position="857"/>
    </location>
</feature>
<evidence type="ECO:0000313" key="5">
    <source>
        <dbReference type="Proteomes" id="UP000398389"/>
    </source>
</evidence>
<dbReference type="InterPro" id="IPR045211">
    <property type="entry name" value="TFP11/STIP/Ntr1"/>
</dbReference>
<feature type="compositionally biased region" description="Acidic residues" evidence="2">
    <location>
        <begin position="1"/>
        <end position="11"/>
    </location>
</feature>
<sequence>MSSSSDEDFSEDELRAGWNGARAPVRKKTKDELNDERIYGVFNEDNNRNSKTSSYGDLRYSSVLFTQSSPNEEKKAPVFTKSSDSEDTKPVSKQFMAFAPASKPEDSKPSQPNKYMMFSKASDSTQTSKSDSNTMQGSQLGMRSAFSNPLFELTLPQNPPLPEEPIPSNPVKKPPQLPTSKNEKTYGIGAKLLEKMGYVKGQGLGKDGGGILRPVEHKLRPQGLGLGGIKERTKQSIEEAKRRGEKIADDYEVSDDENKKKQGKSKKSLKPPMSAAERTRRRAKTLYKTVHEMESEGLHIPSGFKQIVDMTQSRSEQKAGEEGEEEEEEEAITAEESALIDQVNNEMEKYGTEWRSLQTRKTYAKFEIDRLEDKVNLLTDEISKMEEFLAKCSTFHNISENDDPVEALNNLTQTLITIQYQFFKHAHHFNLDELAVATLAPLLEEAFKTWDPLHLPTQFIETFLQLKPLFYRDKKVDEEEDTLLNQEDDYEEEWEKKTASENPRQLYERLLYNTWVPKIRHVLQDEWLPDHSSTAILMLEEWSVVVPEEIQAQVRKSVVVPRLVHSIKRWRPSSYSSNSLKGNRKTGLPPPPHIWVFPWIPYLDAASVEEISREVKERYMRLMRDWRPTDAAPLDGLAEWREIMSKAEFAELVQDSVIPRLGKVLRSYVKLKSASKSSVTALEAICAWCPTVVRAPVFSDLFCAHFLTAFETYLYDWIMDTVQLAAEKKTSDEKQQQDADKQEMGAILDWYEAWYKAIPRHIAELDAVERELHASIDMIEDAVDLKPALRQTRLSVPGLVAGPKTTTNTARAEQFLADLDAQLKSTELKDDAAKSERAKKKKKIPISLPESRDSPAAQDLASTSFKDVVEDACAAADLFLTAAHGAHPVLGHPLYRVSASPIGTSGMPVYMNDNVLWVKASRGSKEYDPISLDDLAKSYKQYTKSK</sequence>
<dbReference type="OrthoDB" id="4822at2759"/>